<feature type="transmembrane region" description="Helical" evidence="1">
    <location>
        <begin position="495"/>
        <end position="516"/>
    </location>
</feature>
<protein>
    <recommendedName>
        <fullName evidence="4">PepSY domain-containing protein</fullName>
    </recommendedName>
</protein>
<evidence type="ECO:0000256" key="1">
    <source>
        <dbReference type="SAM" id="Phobius"/>
    </source>
</evidence>
<proteinExistence type="predicted"/>
<dbReference type="Proteomes" id="UP000245974">
    <property type="component" value="Unassembled WGS sequence"/>
</dbReference>
<dbReference type="OrthoDB" id="6307929at2"/>
<accession>A0A2U3MYL6</accession>
<keyword evidence="3" id="KW-1185">Reference proteome</keyword>
<dbReference type="RefSeq" id="WP_121973994.1">
    <property type="nucleotide sequence ID" value="NZ_OOGT01000065.1"/>
</dbReference>
<evidence type="ECO:0000313" key="3">
    <source>
        <dbReference type="Proteomes" id="UP000245974"/>
    </source>
</evidence>
<evidence type="ECO:0000313" key="2">
    <source>
        <dbReference type="EMBL" id="SPL70532.1"/>
    </source>
</evidence>
<dbReference type="InterPro" id="IPR005625">
    <property type="entry name" value="PepSY-ass_TM"/>
</dbReference>
<dbReference type="EMBL" id="OOGT01000065">
    <property type="protein sequence ID" value="SPL70532.1"/>
    <property type="molecule type" value="Genomic_DNA"/>
</dbReference>
<feature type="transmembrane region" description="Helical" evidence="1">
    <location>
        <begin position="443"/>
        <end position="461"/>
    </location>
</feature>
<dbReference type="AlphaFoldDB" id="A0A2U3MYL6"/>
<gene>
    <name evidence="2" type="ORF">KPC_1710</name>
</gene>
<evidence type="ECO:0008006" key="4">
    <source>
        <dbReference type="Google" id="ProtNLM"/>
    </source>
</evidence>
<dbReference type="Pfam" id="PF03929">
    <property type="entry name" value="PepSY_TM"/>
    <property type="match status" value="1"/>
</dbReference>
<keyword evidence="1" id="KW-0472">Membrane</keyword>
<name>A0A2U3MYL6_9GAMM</name>
<sequence>MKVRTDILKLAKELHTWVGISAGILLFICFFAGGLTMFQHDLSQWATPPQQKMSAIHSSQYNELVEEVQQKYPDARKNLIVNFSSKEMHNAPVQWHVSKESSEHGFDTSQNTMLATLDSQGQLQVQQENVSKLGWLIEQLHETAGIPGLSGHHTLGVYVMGVVAFLYFLAIFSGLIILLPTLVKDYFAIRKGKNKKRFWLDTHNVIGITSLPFHIIICISVIVFAFHDFFYDALGQLANKGKPLFERPVPMQLADPQPKLDVEKILFRLKQSAPEYEIMSISFNQLDKPEMASARVALYSSEQMLRGDNFDYMFINPYQEQPYNINTLNTHATIADQVIKSMFSLHFGNFGGNITRWMYFILGIGGAFLFYSGNILWIESRLKRQKNPDLPVPSQRKDVHFVTNLTIGACLGTILAIFSSMLAGRWGYVVYPELNSINHLFMYSYYAVFLTSLMYTFVVGAARALPQLLLAIAIVLFTLPLTSLIAYLVPDVGLWYSTGHLLTIDLTAFVFALAFLRFYQQARIRAEVAEIGSIWSVKAHG</sequence>
<organism evidence="2 3">
    <name type="scientific">Acinetobacter stercoris</name>
    <dbReference type="NCBI Taxonomy" id="2126983"/>
    <lineage>
        <taxon>Bacteria</taxon>
        <taxon>Pseudomonadati</taxon>
        <taxon>Pseudomonadota</taxon>
        <taxon>Gammaproteobacteria</taxon>
        <taxon>Moraxellales</taxon>
        <taxon>Moraxellaceae</taxon>
        <taxon>Acinetobacter</taxon>
    </lineage>
</organism>
<dbReference type="InParanoid" id="A0A2U3MYL6"/>
<feature type="transmembrane region" description="Helical" evidence="1">
    <location>
        <begin position="157"/>
        <end position="183"/>
    </location>
</feature>
<feature type="transmembrane region" description="Helical" evidence="1">
    <location>
        <begin position="357"/>
        <end position="378"/>
    </location>
</feature>
<dbReference type="PANTHER" id="PTHR34219">
    <property type="entry name" value="IRON-REGULATED INNER MEMBRANE PROTEIN-RELATED"/>
    <property type="match status" value="1"/>
</dbReference>
<feature type="transmembrane region" description="Helical" evidence="1">
    <location>
        <begin position="14"/>
        <end position="38"/>
    </location>
</feature>
<feature type="transmembrane region" description="Helical" evidence="1">
    <location>
        <begin position="399"/>
        <end position="423"/>
    </location>
</feature>
<feature type="transmembrane region" description="Helical" evidence="1">
    <location>
        <begin position="468"/>
        <end position="489"/>
    </location>
</feature>
<keyword evidence="1" id="KW-0812">Transmembrane</keyword>
<feature type="transmembrane region" description="Helical" evidence="1">
    <location>
        <begin position="204"/>
        <end position="226"/>
    </location>
</feature>
<keyword evidence="1" id="KW-1133">Transmembrane helix</keyword>
<reference evidence="3" key="1">
    <citation type="submission" date="2018-03" db="EMBL/GenBank/DDBJ databases">
        <authorList>
            <person name="Blom J."/>
        </authorList>
    </citation>
    <scope>NUCLEOTIDE SEQUENCE [LARGE SCALE GENOMIC DNA]</scope>
    <source>
        <strain evidence="3">KPC-SM-21</strain>
    </source>
</reference>
<dbReference type="PANTHER" id="PTHR34219:SF9">
    <property type="entry name" value="IRON-REGULATED INNER MEMBRANE PROTEIN"/>
    <property type="match status" value="1"/>
</dbReference>